<dbReference type="InterPro" id="IPR041442">
    <property type="entry name" value="PIH1D1/2/3_CS-like"/>
</dbReference>
<comment type="caution">
    <text evidence="4">The sequence shown here is derived from an EMBL/GenBank/DDBJ whole genome shotgun (WGS) entry which is preliminary data.</text>
</comment>
<evidence type="ECO:0000313" key="5">
    <source>
        <dbReference type="Proteomes" id="UP000265515"/>
    </source>
</evidence>
<dbReference type="Gramene" id="GBG90599">
    <property type="protein sequence ID" value="GBG90599"/>
    <property type="gene ID" value="CBR_g50942"/>
</dbReference>
<dbReference type="GO" id="GO:0070286">
    <property type="term" value="P:axonemal dynein complex assembly"/>
    <property type="evidence" value="ECO:0007669"/>
    <property type="project" value="InterPro"/>
</dbReference>
<keyword evidence="5" id="KW-1185">Reference proteome</keyword>
<feature type="compositionally biased region" description="Basic and acidic residues" evidence="2">
    <location>
        <begin position="61"/>
        <end position="79"/>
    </location>
</feature>
<proteinExistence type="inferred from homology"/>
<organism evidence="4 5">
    <name type="scientific">Chara braunii</name>
    <name type="common">Braun's stonewort</name>
    <dbReference type="NCBI Taxonomy" id="69332"/>
    <lineage>
        <taxon>Eukaryota</taxon>
        <taxon>Viridiplantae</taxon>
        <taxon>Streptophyta</taxon>
        <taxon>Charophyceae</taxon>
        <taxon>Charales</taxon>
        <taxon>Characeae</taxon>
        <taxon>Chara</taxon>
    </lineage>
</organism>
<name>A0A388M802_CHABU</name>
<gene>
    <name evidence="4" type="ORF">CBR_g50942</name>
</gene>
<dbReference type="STRING" id="69332.A0A388M802"/>
<sequence length="192" mass="22122">MEFDLPTIQALEKLFSTEPSEQDEEEESEFAGFLGEKEEERKKKAEERARLREERRKKREKERAEVAKTVEGRDPDDEGLKEPEYEFVYKQAVTAYDAYFGLSEKNPSSLCCEDLVLKVKLPGTSSLSELKLDVEPTYVKLKSPIYRLAIYLPYKVESEKGSAKWDALTSTLYITMPYRRPEPGEEEDGDGS</sequence>
<dbReference type="OrthoDB" id="25887at2759"/>
<evidence type="ECO:0000313" key="4">
    <source>
        <dbReference type="EMBL" id="GBG90599.1"/>
    </source>
</evidence>
<dbReference type="OMA" id="WDIDEIQ"/>
<dbReference type="PANTHER" id="PTHR21083">
    <property type="entry name" value="TWISTER"/>
    <property type="match status" value="1"/>
</dbReference>
<comment type="similarity">
    <text evidence="1">Belongs to the PIH1 family.</text>
</comment>
<reference evidence="4 5" key="1">
    <citation type="journal article" date="2018" name="Cell">
        <title>The Chara Genome: Secondary Complexity and Implications for Plant Terrestrialization.</title>
        <authorList>
            <person name="Nishiyama T."/>
            <person name="Sakayama H."/>
            <person name="Vries J.D."/>
            <person name="Buschmann H."/>
            <person name="Saint-Marcoux D."/>
            <person name="Ullrich K.K."/>
            <person name="Haas F.B."/>
            <person name="Vanderstraeten L."/>
            <person name="Becker D."/>
            <person name="Lang D."/>
            <person name="Vosolsobe S."/>
            <person name="Rombauts S."/>
            <person name="Wilhelmsson P.K.I."/>
            <person name="Janitza P."/>
            <person name="Kern R."/>
            <person name="Heyl A."/>
            <person name="Rumpler F."/>
            <person name="Villalobos L.I.A.C."/>
            <person name="Clay J.M."/>
            <person name="Skokan R."/>
            <person name="Toyoda A."/>
            <person name="Suzuki Y."/>
            <person name="Kagoshima H."/>
            <person name="Schijlen E."/>
            <person name="Tajeshwar N."/>
            <person name="Catarino B."/>
            <person name="Hetherington A.J."/>
            <person name="Saltykova A."/>
            <person name="Bonnot C."/>
            <person name="Breuninger H."/>
            <person name="Symeonidi A."/>
            <person name="Radhakrishnan G.V."/>
            <person name="Van Nieuwerburgh F."/>
            <person name="Deforce D."/>
            <person name="Chang C."/>
            <person name="Karol K.G."/>
            <person name="Hedrich R."/>
            <person name="Ulvskov P."/>
            <person name="Glockner G."/>
            <person name="Delwiche C.F."/>
            <person name="Petrasek J."/>
            <person name="Van de Peer Y."/>
            <person name="Friml J."/>
            <person name="Beilby M."/>
            <person name="Dolan L."/>
            <person name="Kohara Y."/>
            <person name="Sugano S."/>
            <person name="Fujiyama A."/>
            <person name="Delaux P.-M."/>
            <person name="Quint M."/>
            <person name="TheiBen G."/>
            <person name="Hagemann M."/>
            <person name="Harholt J."/>
            <person name="Dunand C."/>
            <person name="Zachgo S."/>
            <person name="Langdale J."/>
            <person name="Maumus F."/>
            <person name="Straeten D.V.D."/>
            <person name="Gould S.B."/>
            <person name="Rensing S.A."/>
        </authorList>
    </citation>
    <scope>NUCLEOTIDE SEQUENCE [LARGE SCALE GENOMIC DNA]</scope>
    <source>
        <strain evidence="4 5">S276</strain>
    </source>
</reference>
<dbReference type="Pfam" id="PF18201">
    <property type="entry name" value="PIH1_CS"/>
    <property type="match status" value="1"/>
</dbReference>
<feature type="compositionally biased region" description="Basic and acidic residues" evidence="2">
    <location>
        <begin position="35"/>
        <end position="54"/>
    </location>
</feature>
<evidence type="ECO:0000256" key="1">
    <source>
        <dbReference type="ARBA" id="ARBA00008511"/>
    </source>
</evidence>
<dbReference type="AlphaFoldDB" id="A0A388M802"/>
<dbReference type="EMBL" id="BFEA01000824">
    <property type="protein sequence ID" value="GBG90599.1"/>
    <property type="molecule type" value="Genomic_DNA"/>
</dbReference>
<evidence type="ECO:0000259" key="3">
    <source>
        <dbReference type="Pfam" id="PF18201"/>
    </source>
</evidence>
<feature type="domain" description="PIH1D1/2/3 CS-like" evidence="3">
    <location>
        <begin position="82"/>
        <end position="177"/>
    </location>
</feature>
<dbReference type="GO" id="GO:0005737">
    <property type="term" value="C:cytoplasm"/>
    <property type="evidence" value="ECO:0007669"/>
    <property type="project" value="TreeGrafter"/>
</dbReference>
<accession>A0A388M802</accession>
<protein>
    <recommendedName>
        <fullName evidence="3">PIH1D1/2/3 CS-like domain-containing protein</fullName>
    </recommendedName>
</protein>
<dbReference type="Proteomes" id="UP000265515">
    <property type="component" value="Unassembled WGS sequence"/>
</dbReference>
<evidence type="ECO:0000256" key="2">
    <source>
        <dbReference type="SAM" id="MobiDB-lite"/>
    </source>
</evidence>
<dbReference type="PANTHER" id="PTHR21083:SF0">
    <property type="entry name" value="DYNEIN AXONEMAL ASSEMBLY FACTOR 6"/>
    <property type="match status" value="1"/>
</dbReference>
<feature type="compositionally biased region" description="Acidic residues" evidence="2">
    <location>
        <begin position="20"/>
        <end position="29"/>
    </location>
</feature>
<dbReference type="GO" id="GO:0051087">
    <property type="term" value="F:protein-folding chaperone binding"/>
    <property type="evidence" value="ECO:0007669"/>
    <property type="project" value="InterPro"/>
</dbReference>
<feature type="region of interest" description="Disordered" evidence="2">
    <location>
        <begin position="13"/>
        <end position="79"/>
    </location>
</feature>
<dbReference type="GO" id="GO:0045505">
    <property type="term" value="F:dynein intermediate chain binding"/>
    <property type="evidence" value="ECO:0007669"/>
    <property type="project" value="TreeGrafter"/>
</dbReference>
<dbReference type="InterPro" id="IPR026697">
    <property type="entry name" value="DNAAF6"/>
</dbReference>